<name>A0ABV5X292_9MICO</name>
<comment type="caution">
    <text evidence="4">The sequence shown here is derived from an EMBL/GenBank/DDBJ whole genome shotgun (WGS) entry which is preliminary data.</text>
</comment>
<feature type="signal peptide" evidence="2">
    <location>
        <begin position="1"/>
        <end position="24"/>
    </location>
</feature>
<dbReference type="EMBL" id="JBHMAU010000057">
    <property type="protein sequence ID" value="MFB9776558.1"/>
    <property type="molecule type" value="Genomic_DNA"/>
</dbReference>
<proteinExistence type="predicted"/>
<gene>
    <name evidence="4" type="ORF">ACFFN1_09110</name>
</gene>
<protein>
    <submittedName>
        <fullName evidence="4">ABC transporter substrate-binding protein</fullName>
    </submittedName>
</protein>
<dbReference type="InterPro" id="IPR001638">
    <property type="entry name" value="Solute-binding_3/MltF_N"/>
</dbReference>
<keyword evidence="5" id="KW-1185">Reference proteome</keyword>
<dbReference type="Gene3D" id="3.40.190.10">
    <property type="entry name" value="Periplasmic binding protein-like II"/>
    <property type="match status" value="2"/>
</dbReference>
<evidence type="ECO:0000259" key="3">
    <source>
        <dbReference type="SMART" id="SM00062"/>
    </source>
</evidence>
<evidence type="ECO:0000256" key="1">
    <source>
        <dbReference type="ARBA" id="ARBA00022729"/>
    </source>
</evidence>
<feature type="domain" description="Solute-binding protein family 3/N-terminal" evidence="3">
    <location>
        <begin position="66"/>
        <end position="298"/>
    </location>
</feature>
<dbReference type="SMART" id="SM00062">
    <property type="entry name" value="PBPb"/>
    <property type="match status" value="1"/>
</dbReference>
<dbReference type="PANTHER" id="PTHR35936:SF17">
    <property type="entry name" value="ARGININE-BINDING EXTRACELLULAR PROTEIN ARTP"/>
    <property type="match status" value="1"/>
</dbReference>
<evidence type="ECO:0000313" key="5">
    <source>
        <dbReference type="Proteomes" id="UP001589707"/>
    </source>
</evidence>
<feature type="chain" id="PRO_5047105676" evidence="2">
    <location>
        <begin position="25"/>
        <end position="310"/>
    </location>
</feature>
<dbReference type="SUPFAM" id="SSF53850">
    <property type="entry name" value="Periplasmic binding protein-like II"/>
    <property type="match status" value="1"/>
</dbReference>
<keyword evidence="1 2" id="KW-0732">Signal</keyword>
<evidence type="ECO:0000313" key="4">
    <source>
        <dbReference type="EMBL" id="MFB9776558.1"/>
    </source>
</evidence>
<organism evidence="4 5">
    <name type="scientific">Brevibacterium otitidis</name>
    <dbReference type="NCBI Taxonomy" id="53364"/>
    <lineage>
        <taxon>Bacteria</taxon>
        <taxon>Bacillati</taxon>
        <taxon>Actinomycetota</taxon>
        <taxon>Actinomycetes</taxon>
        <taxon>Micrococcales</taxon>
        <taxon>Brevibacteriaceae</taxon>
        <taxon>Brevibacterium</taxon>
    </lineage>
</organism>
<dbReference type="PANTHER" id="PTHR35936">
    <property type="entry name" value="MEMBRANE-BOUND LYTIC MUREIN TRANSGLYCOSYLASE F"/>
    <property type="match status" value="1"/>
</dbReference>
<dbReference type="RefSeq" id="WP_376840390.1">
    <property type="nucleotide sequence ID" value="NZ_JBHMAU010000057.1"/>
</dbReference>
<sequence length="310" mass="32909">MKSVITSKPIWAAAAMGAVLAMLAGCTVDESSGDESKGADAAEIEEQELNEELHDQLPDEIKDAGTITSVNTGSFPPYTIVDGENNVTGASADLAEAMGQMLGVDIEHQTIDGLASVLTGMEAGRYDLSIGPTGDFSERQEQATFIDWVQEYVVFAVQAGNPQEIDGLDTTCGKKIAVQAGGSAEAVIKEQSTTCEDGGEEAIEVQSYKDQPSAILSVQSGRADAFFSSRAPLTYFVNDSDGQLELVGTEDKNGFGDLYQGIMVPKDSEMSEVILACLEELHANGTYDAIMDKWDLDANKLDTPGINLAE</sequence>
<dbReference type="PROSITE" id="PS51257">
    <property type="entry name" value="PROKAR_LIPOPROTEIN"/>
    <property type="match status" value="1"/>
</dbReference>
<reference evidence="4 5" key="1">
    <citation type="submission" date="2024-09" db="EMBL/GenBank/DDBJ databases">
        <authorList>
            <person name="Sun Q."/>
            <person name="Mori K."/>
        </authorList>
    </citation>
    <scope>NUCLEOTIDE SEQUENCE [LARGE SCALE GENOMIC DNA]</scope>
    <source>
        <strain evidence="4 5">JCM 11683</strain>
    </source>
</reference>
<evidence type="ECO:0000256" key="2">
    <source>
        <dbReference type="SAM" id="SignalP"/>
    </source>
</evidence>
<dbReference type="Pfam" id="PF00497">
    <property type="entry name" value="SBP_bac_3"/>
    <property type="match status" value="1"/>
</dbReference>
<dbReference type="Proteomes" id="UP001589707">
    <property type="component" value="Unassembled WGS sequence"/>
</dbReference>
<accession>A0ABV5X292</accession>
<dbReference type="CDD" id="cd01004">
    <property type="entry name" value="PBP2_MidA_like"/>
    <property type="match status" value="1"/>
</dbReference>